<evidence type="ECO:0000256" key="3">
    <source>
        <dbReference type="ARBA" id="ARBA00022475"/>
    </source>
</evidence>
<dbReference type="AlphaFoldDB" id="A0A4Y9F3B3"/>
<comment type="similarity">
    <text evidence="10">Belongs to the ABC-4 integral membrane protein family.</text>
</comment>
<evidence type="ECO:0000313" key="16">
    <source>
        <dbReference type="Proteomes" id="UP000297951"/>
    </source>
</evidence>
<dbReference type="InterPro" id="IPR015854">
    <property type="entry name" value="ABC_transpr_LolD-like"/>
</dbReference>
<evidence type="ECO:0000259" key="14">
    <source>
        <dbReference type="PROSITE" id="PS50893"/>
    </source>
</evidence>
<evidence type="ECO:0000256" key="1">
    <source>
        <dbReference type="ARBA" id="ARBA00004429"/>
    </source>
</evidence>
<dbReference type="InterPro" id="IPR017871">
    <property type="entry name" value="ABC_transporter-like_CS"/>
</dbReference>
<feature type="region of interest" description="Disordered" evidence="12">
    <location>
        <begin position="1"/>
        <end position="20"/>
    </location>
</feature>
<comment type="similarity">
    <text evidence="11">Belongs to the ABC transporter superfamily. Macrolide exporter (TC 3.A.1.122) family.</text>
</comment>
<comment type="subcellular location">
    <subcellularLocation>
        <location evidence="1">Cell inner membrane</location>
        <topology evidence="1">Multi-pass membrane protein</topology>
    </subcellularLocation>
</comment>
<dbReference type="SMART" id="SM00382">
    <property type="entry name" value="AAA"/>
    <property type="match status" value="1"/>
</dbReference>
<keyword evidence="5 13" id="KW-0812">Transmembrane</keyword>
<feature type="domain" description="ABC transporter" evidence="14">
    <location>
        <begin position="27"/>
        <end position="265"/>
    </location>
</feature>
<evidence type="ECO:0000256" key="11">
    <source>
        <dbReference type="ARBA" id="ARBA00038388"/>
    </source>
</evidence>
<keyword evidence="3" id="KW-1003">Cell membrane</keyword>
<dbReference type="GO" id="GO:0098796">
    <property type="term" value="C:membrane protein complex"/>
    <property type="evidence" value="ECO:0007669"/>
    <property type="project" value="UniProtKB-ARBA"/>
</dbReference>
<feature type="region of interest" description="Disordered" evidence="12">
    <location>
        <begin position="249"/>
        <end position="283"/>
    </location>
</feature>
<dbReference type="InterPro" id="IPR027417">
    <property type="entry name" value="P-loop_NTPase"/>
</dbReference>
<evidence type="ECO:0000256" key="9">
    <source>
        <dbReference type="ARBA" id="ARBA00023136"/>
    </source>
</evidence>
<dbReference type="OrthoDB" id="4814201at2"/>
<dbReference type="PROSITE" id="PS00211">
    <property type="entry name" value="ABC_TRANSPORTER_1"/>
    <property type="match status" value="1"/>
</dbReference>
<name>A0A4Y9F3B3_9MICC</name>
<keyword evidence="7 15" id="KW-0067">ATP-binding</keyword>
<evidence type="ECO:0000256" key="4">
    <source>
        <dbReference type="ARBA" id="ARBA00022519"/>
    </source>
</evidence>
<accession>A0A4Y9F3B3</accession>
<feature type="compositionally biased region" description="Low complexity" evidence="12">
    <location>
        <begin position="265"/>
        <end position="276"/>
    </location>
</feature>
<evidence type="ECO:0000256" key="5">
    <source>
        <dbReference type="ARBA" id="ARBA00022692"/>
    </source>
</evidence>
<organism evidence="15 16">
    <name type="scientific">Rothia nasimurium</name>
    <dbReference type="NCBI Taxonomy" id="85336"/>
    <lineage>
        <taxon>Bacteria</taxon>
        <taxon>Bacillati</taxon>
        <taxon>Actinomycetota</taxon>
        <taxon>Actinomycetes</taxon>
        <taxon>Micrococcales</taxon>
        <taxon>Micrococcaceae</taxon>
        <taxon>Rothia</taxon>
    </lineage>
</organism>
<dbReference type="InterPro" id="IPR003593">
    <property type="entry name" value="AAA+_ATPase"/>
</dbReference>
<reference evidence="15 16" key="1">
    <citation type="submission" date="2019-03" db="EMBL/GenBank/DDBJ databases">
        <title>Diversity of the mouse oral microbiome.</title>
        <authorList>
            <person name="Joseph S."/>
            <person name="Aduse-Opoku J."/>
            <person name="Curtis M."/>
            <person name="Wade W."/>
            <person name="Hashim A."/>
        </authorList>
    </citation>
    <scope>NUCLEOTIDE SEQUENCE [LARGE SCALE GENOMIC DNA]</scope>
    <source>
        <strain evidence="16">irhom_31</strain>
    </source>
</reference>
<feature type="transmembrane region" description="Helical" evidence="13">
    <location>
        <begin position="614"/>
        <end position="639"/>
    </location>
</feature>
<feature type="transmembrane region" description="Helical" evidence="13">
    <location>
        <begin position="309"/>
        <end position="330"/>
    </location>
</feature>
<dbReference type="GO" id="GO:0022857">
    <property type="term" value="F:transmembrane transporter activity"/>
    <property type="evidence" value="ECO:0007669"/>
    <property type="project" value="TreeGrafter"/>
</dbReference>
<dbReference type="FunFam" id="3.40.50.300:FF:000032">
    <property type="entry name" value="Export ABC transporter ATP-binding protein"/>
    <property type="match status" value="1"/>
</dbReference>
<dbReference type="PANTHER" id="PTHR24220:SF86">
    <property type="entry name" value="ABC TRANSPORTER ABCH.1"/>
    <property type="match status" value="1"/>
</dbReference>
<keyword evidence="4" id="KW-0997">Cell inner membrane</keyword>
<dbReference type="Proteomes" id="UP000297951">
    <property type="component" value="Unassembled WGS sequence"/>
</dbReference>
<feature type="transmembrane region" description="Helical" evidence="13">
    <location>
        <begin position="562"/>
        <end position="587"/>
    </location>
</feature>
<keyword evidence="8 13" id="KW-1133">Transmembrane helix</keyword>
<dbReference type="GO" id="GO:0005524">
    <property type="term" value="F:ATP binding"/>
    <property type="evidence" value="ECO:0007669"/>
    <property type="project" value="UniProtKB-KW"/>
</dbReference>
<proteinExistence type="inferred from homology"/>
<sequence length="684" mass="72245">MKSSLSPEASKMFPEALPTSSAPSPLISLRGVRKSFETPGSSEEILHSIDLDLYSGEVVAILGPSGSGKSTLLNILGLLSTPNQGSYTLNGQSVHQLSPAELSAVRLANISFVFQAFHLIGHKNTASNVELPLRYLGLKTAQRREKTEDALKMLGLTHRAQAKVATLSGGEKQRVAIARALVTSPKLLLCDEPTGSLDSARSQEVMGMLRDITAPDRTTVIVTHDPAVAARCDRTITITDGNLSVEPYRGSASAQYPNHRESVTPSISRPAASSPAYNGKGTVSKKPRWLQLGLSEAWDAATHRFKRNLFTALGVALGVASLVLTVGLTATVSGQISSAFNVYLARHITVNQTGQEAMTAQQAVDLWKSSDFSRLENLNGVSSASLIRPLSTSSLTITTAPETRLDFPGRQQAQLLSATPNIFTTQGQNIISGRSLTESDIQNPQRIAVVGESLLNALGITWQPGLTLYAENQPITIVGVAEENTALSDYYGALYLPLGVDLPTETPGPLIISLATDPGAASQVATEAPYALSPHKPQSFTAALPPSPEKLKDAIGQSQRTMLLLLSGVTLIIGAVGIMNTFLVAVIERRQEVGLRLALGLPPRGIVAQFMAEACLTSAAGALMGIVVAVNCIAVVSLVNSWTPIISPLTIVTGLVSGLAIGVLAGIYPAWKASRLDPVATLNQ</sequence>
<keyword evidence="2" id="KW-0813">Transport</keyword>
<dbReference type="PANTHER" id="PTHR24220">
    <property type="entry name" value="IMPORT ATP-BINDING PROTEIN"/>
    <property type="match status" value="1"/>
</dbReference>
<dbReference type="Gene3D" id="3.40.50.300">
    <property type="entry name" value="P-loop containing nucleotide triphosphate hydrolases"/>
    <property type="match status" value="1"/>
</dbReference>
<keyword evidence="9 13" id="KW-0472">Membrane</keyword>
<dbReference type="GO" id="GO:0016887">
    <property type="term" value="F:ATP hydrolysis activity"/>
    <property type="evidence" value="ECO:0007669"/>
    <property type="project" value="InterPro"/>
</dbReference>
<feature type="transmembrane region" description="Helical" evidence="13">
    <location>
        <begin position="645"/>
        <end position="668"/>
    </location>
</feature>
<dbReference type="Pfam" id="PF00005">
    <property type="entry name" value="ABC_tran"/>
    <property type="match status" value="1"/>
</dbReference>
<keyword evidence="6" id="KW-0547">Nucleotide-binding</keyword>
<evidence type="ECO:0000256" key="13">
    <source>
        <dbReference type="SAM" id="Phobius"/>
    </source>
</evidence>
<dbReference type="InterPro" id="IPR003838">
    <property type="entry name" value="ABC3_permease_C"/>
</dbReference>
<evidence type="ECO:0000256" key="8">
    <source>
        <dbReference type="ARBA" id="ARBA00022989"/>
    </source>
</evidence>
<dbReference type="InterPro" id="IPR017911">
    <property type="entry name" value="MacB-like_ATP-bd"/>
</dbReference>
<gene>
    <name evidence="15" type="ORF">E4U03_06485</name>
</gene>
<protein>
    <submittedName>
        <fullName evidence="15">ABC transporter ATP-binding protein/permease</fullName>
    </submittedName>
</protein>
<evidence type="ECO:0000256" key="12">
    <source>
        <dbReference type="SAM" id="MobiDB-lite"/>
    </source>
</evidence>
<evidence type="ECO:0000256" key="10">
    <source>
        <dbReference type="ARBA" id="ARBA00038076"/>
    </source>
</evidence>
<dbReference type="InterPro" id="IPR003439">
    <property type="entry name" value="ABC_transporter-like_ATP-bd"/>
</dbReference>
<dbReference type="InterPro" id="IPR025857">
    <property type="entry name" value="MacB_PCD"/>
</dbReference>
<evidence type="ECO:0000313" key="15">
    <source>
        <dbReference type="EMBL" id="TFU22317.1"/>
    </source>
</evidence>
<dbReference type="Pfam" id="PF02687">
    <property type="entry name" value="FtsX"/>
    <property type="match status" value="1"/>
</dbReference>
<dbReference type="CDD" id="cd03255">
    <property type="entry name" value="ABC_MJ0796_LolCDE_FtsE"/>
    <property type="match status" value="1"/>
</dbReference>
<comment type="caution">
    <text evidence="15">The sequence shown here is derived from an EMBL/GenBank/DDBJ whole genome shotgun (WGS) entry which is preliminary data.</text>
</comment>
<evidence type="ECO:0000256" key="2">
    <source>
        <dbReference type="ARBA" id="ARBA00022448"/>
    </source>
</evidence>
<dbReference type="SUPFAM" id="SSF52540">
    <property type="entry name" value="P-loop containing nucleoside triphosphate hydrolases"/>
    <property type="match status" value="1"/>
</dbReference>
<evidence type="ECO:0000256" key="7">
    <source>
        <dbReference type="ARBA" id="ARBA00022840"/>
    </source>
</evidence>
<dbReference type="Pfam" id="PF12704">
    <property type="entry name" value="MacB_PCD"/>
    <property type="match status" value="1"/>
</dbReference>
<dbReference type="GO" id="GO:0005886">
    <property type="term" value="C:plasma membrane"/>
    <property type="evidence" value="ECO:0007669"/>
    <property type="project" value="UniProtKB-SubCell"/>
</dbReference>
<dbReference type="EMBL" id="SPQC01000019">
    <property type="protein sequence ID" value="TFU22317.1"/>
    <property type="molecule type" value="Genomic_DNA"/>
</dbReference>
<dbReference type="PROSITE" id="PS50893">
    <property type="entry name" value="ABC_TRANSPORTER_2"/>
    <property type="match status" value="1"/>
</dbReference>
<evidence type="ECO:0000256" key="6">
    <source>
        <dbReference type="ARBA" id="ARBA00022741"/>
    </source>
</evidence>